<dbReference type="InterPro" id="IPR017853">
    <property type="entry name" value="GH"/>
</dbReference>
<feature type="domain" description="DUF5722" evidence="2">
    <location>
        <begin position="163"/>
        <end position="554"/>
    </location>
</feature>
<dbReference type="Proteomes" id="UP001161691">
    <property type="component" value="Unassembled WGS sequence"/>
</dbReference>
<proteinExistence type="predicted"/>
<feature type="chain" id="PRO_5045918422" evidence="1">
    <location>
        <begin position="23"/>
        <end position="1043"/>
    </location>
</feature>
<dbReference type="Gene3D" id="3.20.20.80">
    <property type="entry name" value="Glycosidases"/>
    <property type="match status" value="1"/>
</dbReference>
<evidence type="ECO:0000259" key="2">
    <source>
        <dbReference type="Pfam" id="PF18989"/>
    </source>
</evidence>
<name>A0ABT6TKV2_9BACL</name>
<dbReference type="EMBL" id="JAGRPV010000001">
    <property type="protein sequence ID" value="MDI4647467.1"/>
    <property type="molecule type" value="Genomic_DNA"/>
</dbReference>
<gene>
    <name evidence="3" type="ORF">KB449_21025</name>
</gene>
<accession>A0ABT6TKV2</accession>
<dbReference type="Gene3D" id="2.60.120.260">
    <property type="entry name" value="Galactose-binding domain-like"/>
    <property type="match status" value="1"/>
</dbReference>
<evidence type="ECO:0000313" key="3">
    <source>
        <dbReference type="EMBL" id="MDI4647467.1"/>
    </source>
</evidence>
<reference evidence="3" key="1">
    <citation type="submission" date="2023-04" db="EMBL/GenBank/DDBJ databases">
        <title>Comparative genomic analysis of Cohnella hashimotonis sp. nov., isolated from the International Space Station.</title>
        <authorList>
            <person name="Venkateswaran K."/>
            <person name="Simpson A."/>
        </authorList>
    </citation>
    <scope>NUCLEOTIDE SEQUENCE</scope>
    <source>
        <strain evidence="3">F6_2S_P_1</strain>
    </source>
</reference>
<dbReference type="Pfam" id="PF18989">
    <property type="entry name" value="DUF5722"/>
    <property type="match status" value="1"/>
</dbReference>
<evidence type="ECO:0000256" key="1">
    <source>
        <dbReference type="SAM" id="SignalP"/>
    </source>
</evidence>
<evidence type="ECO:0000313" key="4">
    <source>
        <dbReference type="Proteomes" id="UP001161691"/>
    </source>
</evidence>
<comment type="caution">
    <text evidence="3">The sequence shown here is derived from an EMBL/GenBank/DDBJ whole genome shotgun (WGS) entry which is preliminary data.</text>
</comment>
<sequence length="1043" mass="112664">MTKMRWATAGLALALAVGSVTPWFGRTAAAAGAVVSPVPCVSAGVGAINGITATSTEIVAEGWTRTSAVQNLQLFALEPYEDPSAPVLGSKTPLVSQAVGSGTAEACYAFTIRADRFDPAGKDLIYDRFAVALRSGSGTLTPVDAKYVTTFSGVAASNEAFPLSATKKGLQVQLIDDAQELGIGHAALNFDYGNILRSAAGSDTITYAMDGENFYIDKDIIEAFDRDVKSLSDNGIVVSLILLIYPNGITAPSNLMLHPDNNGGTVGAFNTKDANTKYFKAVTEFIVKRYTRADRQYGRAVNYIVGNEVNTHTGWYNMGAKTLQEFVKDYVRTLRIVHTAAQKAYSNARVYVSLDHLWTVADSAGNFQGKQLLDELNAQAAAAGNFPWNVAYHPYPENIFVPSTWNDTTATDSFNTQKITFKNIQVLTQYLNQPQYRYNNAQRHLILSEQGFHSADANDPGDQRVQAAAYAYAYYKAMFNDGIDSFILHRHVDNKFESGLNLGIWTGNTGSAIANEPAAKKKIWNVMKWIDTSESANVSDFAKLVIGVSDWSEIIPGFDATRLNVRTPETTTKLAPITATSGSNLPIANFNTDQEGWQPADYTNQAARATASANAPGTPYAGSGMLQAAFDTSLATHGAAGWKGLVKTFGTPLDLSSTPYFYLAVNAFGGAAGATKYEVKVRLYSGDRIVEGLSAITPDSWNRLGLDVSRWPGRTSVDKIKVWFRANSGAAWNAGFQIDELGAAAAVSYRRVGEEFNTDGNPEGWVAENHITGLAVSGGYLQGTVSGTDPFVTRYGIAENAAVNKRVVIRMNNATTATKGKLYWTTQSDGTRSESKSRTFDIVPNDNQYREYTIDLSGTSTWANTITQLRVDPSDNGSGTGSFSIDYIRIGSAADPHWEFATNGDLAGWNTANDMTVSVAGGVLQQTITGTDPFIYTPDNLGLAADAHRVILVRMQNGTSATQAKIYWSRTTDTGASELRQKTFTVVPFDTAARVYAVRMDDEPLWNGTIRQLRFDLSNNGAGTGTIAVDYVSLPSVYEPASQ</sequence>
<keyword evidence="4" id="KW-1185">Reference proteome</keyword>
<keyword evidence="1" id="KW-0732">Signal</keyword>
<dbReference type="SUPFAM" id="SSF51445">
    <property type="entry name" value="(Trans)glycosidases"/>
    <property type="match status" value="1"/>
</dbReference>
<organism evidence="3 4">
    <name type="scientific">Cohnella hashimotonis</name>
    <dbReference type="NCBI Taxonomy" id="2826895"/>
    <lineage>
        <taxon>Bacteria</taxon>
        <taxon>Bacillati</taxon>
        <taxon>Bacillota</taxon>
        <taxon>Bacilli</taxon>
        <taxon>Bacillales</taxon>
        <taxon>Paenibacillaceae</taxon>
        <taxon>Cohnella</taxon>
    </lineage>
</organism>
<dbReference type="InterPro" id="IPR043780">
    <property type="entry name" value="DUF5722"/>
</dbReference>
<feature type="signal peptide" evidence="1">
    <location>
        <begin position="1"/>
        <end position="22"/>
    </location>
</feature>
<dbReference type="RefSeq" id="WP_282910231.1">
    <property type="nucleotide sequence ID" value="NZ_JAGRPV010000001.1"/>
</dbReference>
<protein>
    <submittedName>
        <fullName evidence="3">DUF5722 domain-containing protein</fullName>
    </submittedName>
</protein>